<feature type="region of interest" description="Disordered" evidence="7">
    <location>
        <begin position="357"/>
        <end position="384"/>
    </location>
</feature>
<name>A0A1V6QBZ3_9EURO</name>
<dbReference type="InterPro" id="IPR004358">
    <property type="entry name" value="Sig_transdc_His_kin-like_C"/>
</dbReference>
<dbReference type="Pfam" id="PF00512">
    <property type="entry name" value="HisKA"/>
    <property type="match status" value="1"/>
</dbReference>
<evidence type="ECO:0000259" key="8">
    <source>
        <dbReference type="PROSITE" id="PS50109"/>
    </source>
</evidence>
<sequence>MGQPDKHVEQERIRELSRYYCTFNRDVSDRDRDRDQQSKTHEPEPEHEHEHEHDDNHANHANHEETQPDNDQPPSLRLSTDTTLTALTQLGVHRFTCKRSFVSIIDGKNQHLISEATSTSSLKNVSKHAPNDGLFLGVQTLDLQWGVCPHAIALFTGQDKSAIQDTENITANETRNIIRDFTKEDFYKDRSYVTGWPFFRFYAEVPLYSPGGYVLGSYCVVDDQPRPGPGGFGEDDVAALREIADAIGAHLENKRIVEYHRRSENLVRGLTGFVKCHSKFDPTVSSTVGMLEGKGGSRVNLAGLKDVNGGGETSVSLNMGQDGDAVSSTLGKTSSNGFTRKDSSIFSRDALSASTVPSSITHSSSELSEQASGLDGPTDSSVPENLPISERIAAIFSRASELLKDSLDLDGVVFLDAYRNDPQFEMPAQTDGWADLPSLSSDGGSPITPRPKNTGSSEGILPRDTERFCGFLGHALTPSNGNNDPRLQAAVSEELLHLLITHFPQGHTFTMDTTSDDDCESSEGDIFNYSPPESDIEQHISHRLARRLPGAKSVLFYPLWDWNKSRWLAGALVWAKSNQRPLGMEDLHYFQAFGDSLISEVSRIHWTASENSKFDFLSSVSHELRSPLHGILASAELLQDISLEPAHRDIVKMISTSGQTLLDTMNHLLDFCKINNLKSTPKTTKRTRKRRGRTKDEGTTLVSEFSLANLVEDVIVILHTGRQSPGSLSLMADEETSTSQTPKIEDELSTIIRIEHGNKWIIRSVAGAWRRIVMNLFGNAMKWTQAGLIEISLSTATDQTNPSSSLAHLRVADTGRGIAPEFLKHSAFSPFTQEDALSEGVGLGLSVVHQLVKSLGGYINMKSELGVGTQVDVYIPVQYLVDPMPPKILESPSREATASPKKSLKACLVGFNAYPDLTETPTGILSSDAKRKLAIQSSIAGVLMAQLGWRISLAQSLEKGDGDVAVIEEAAFRALSYGNSSPASLLKHSFRFFIVLGSMAPCSKNQIPPNAILILQPFGPQKICKAAERIKKLYDEQPQVEIPTNAEELPLSSIPQQPTFNLLDGTNTISRQPSAPLVTQSELPISPVLQPKKPILDVNVLIVDDNEINLKILVTFMRKLGCSYHTASNGLIAFEKVESSTRRYDFILMDISMPVMDGLVSTSKIRHHEKENNLNPSCIFAVTGVASDHMQQAAVTAGVDDYLVKPLSLKKLSGLMGIS</sequence>
<feature type="region of interest" description="Disordered" evidence="7">
    <location>
        <begin position="426"/>
        <end position="461"/>
    </location>
</feature>
<dbReference type="PROSITE" id="PS50109">
    <property type="entry name" value="HIS_KIN"/>
    <property type="match status" value="1"/>
</dbReference>
<dbReference type="AlphaFoldDB" id="A0A1V6QBZ3"/>
<evidence type="ECO:0000256" key="6">
    <source>
        <dbReference type="PROSITE-ProRule" id="PRU00169"/>
    </source>
</evidence>
<dbReference type="PROSITE" id="PS50110">
    <property type="entry name" value="RESPONSE_REGULATORY"/>
    <property type="match status" value="1"/>
</dbReference>
<dbReference type="InterPro" id="IPR005467">
    <property type="entry name" value="His_kinase_dom"/>
</dbReference>
<evidence type="ECO:0000256" key="2">
    <source>
        <dbReference type="ARBA" id="ARBA00012438"/>
    </source>
</evidence>
<dbReference type="SUPFAM" id="SSF52172">
    <property type="entry name" value="CheY-like"/>
    <property type="match status" value="1"/>
</dbReference>
<evidence type="ECO:0000256" key="1">
    <source>
        <dbReference type="ARBA" id="ARBA00000085"/>
    </source>
</evidence>
<dbReference type="SUPFAM" id="SSF47384">
    <property type="entry name" value="Homodimeric domain of signal transducing histidine kinase"/>
    <property type="match status" value="1"/>
</dbReference>
<reference evidence="11" key="1">
    <citation type="journal article" date="2017" name="Nat. Microbiol.">
        <title>Global analysis of biosynthetic gene clusters reveals vast potential of secondary metabolite production in Penicillium species.</title>
        <authorList>
            <person name="Nielsen J.C."/>
            <person name="Grijseels S."/>
            <person name="Prigent S."/>
            <person name="Ji B."/>
            <person name="Dainat J."/>
            <person name="Nielsen K.F."/>
            <person name="Frisvad J.C."/>
            <person name="Workman M."/>
            <person name="Nielsen J."/>
        </authorList>
    </citation>
    <scope>NUCLEOTIDE SEQUENCE [LARGE SCALE GENOMIC DNA]</scope>
    <source>
        <strain evidence="11">IBT 31811</strain>
    </source>
</reference>
<dbReference type="PRINTS" id="PR00344">
    <property type="entry name" value="BCTRLSENSOR"/>
</dbReference>
<keyword evidence="3 6" id="KW-0597">Phosphoprotein</keyword>
<evidence type="ECO:0000313" key="10">
    <source>
        <dbReference type="EMBL" id="OQD86522.1"/>
    </source>
</evidence>
<dbReference type="InterPro" id="IPR001789">
    <property type="entry name" value="Sig_transdc_resp-reg_receiver"/>
</dbReference>
<dbReference type="SMART" id="SM00387">
    <property type="entry name" value="HATPase_c"/>
    <property type="match status" value="1"/>
</dbReference>
<keyword evidence="4" id="KW-0808">Transferase</keyword>
<organism evidence="10 11">
    <name type="scientific">Penicillium antarcticum</name>
    <dbReference type="NCBI Taxonomy" id="416450"/>
    <lineage>
        <taxon>Eukaryota</taxon>
        <taxon>Fungi</taxon>
        <taxon>Dikarya</taxon>
        <taxon>Ascomycota</taxon>
        <taxon>Pezizomycotina</taxon>
        <taxon>Eurotiomycetes</taxon>
        <taxon>Eurotiomycetidae</taxon>
        <taxon>Eurotiales</taxon>
        <taxon>Aspergillaceae</taxon>
        <taxon>Penicillium</taxon>
    </lineage>
</organism>
<dbReference type="Gene3D" id="3.30.565.10">
    <property type="entry name" value="Histidine kinase-like ATPase, C-terminal domain"/>
    <property type="match status" value="1"/>
</dbReference>
<dbReference type="InterPro" id="IPR036890">
    <property type="entry name" value="HATPase_C_sf"/>
</dbReference>
<dbReference type="EMBL" id="MDYN01000007">
    <property type="protein sequence ID" value="OQD86522.1"/>
    <property type="molecule type" value="Genomic_DNA"/>
</dbReference>
<dbReference type="GO" id="GO:0000155">
    <property type="term" value="F:phosphorelay sensor kinase activity"/>
    <property type="evidence" value="ECO:0007669"/>
    <property type="project" value="InterPro"/>
</dbReference>
<evidence type="ECO:0000313" key="11">
    <source>
        <dbReference type="Proteomes" id="UP000191672"/>
    </source>
</evidence>
<evidence type="ECO:0000259" key="9">
    <source>
        <dbReference type="PROSITE" id="PS50110"/>
    </source>
</evidence>
<dbReference type="Pfam" id="PF02518">
    <property type="entry name" value="HATPase_c"/>
    <property type="match status" value="1"/>
</dbReference>
<evidence type="ECO:0000256" key="3">
    <source>
        <dbReference type="ARBA" id="ARBA00022553"/>
    </source>
</evidence>
<gene>
    <name evidence="10" type="ORF">PENANT_c007G01086</name>
</gene>
<dbReference type="GO" id="GO:0005886">
    <property type="term" value="C:plasma membrane"/>
    <property type="evidence" value="ECO:0007669"/>
    <property type="project" value="TreeGrafter"/>
</dbReference>
<evidence type="ECO:0000256" key="7">
    <source>
        <dbReference type="SAM" id="MobiDB-lite"/>
    </source>
</evidence>
<feature type="compositionally biased region" description="Low complexity" evidence="7">
    <location>
        <begin position="357"/>
        <end position="368"/>
    </location>
</feature>
<dbReference type="EC" id="2.7.13.3" evidence="2"/>
<dbReference type="SMART" id="SM00448">
    <property type="entry name" value="REC"/>
    <property type="match status" value="1"/>
</dbReference>
<dbReference type="InterPro" id="IPR003594">
    <property type="entry name" value="HATPase_dom"/>
</dbReference>
<dbReference type="InterPro" id="IPR029016">
    <property type="entry name" value="GAF-like_dom_sf"/>
</dbReference>
<dbReference type="Gene3D" id="3.30.450.40">
    <property type="match status" value="1"/>
</dbReference>
<dbReference type="PANTHER" id="PTHR43047:SF72">
    <property type="entry name" value="OSMOSENSING HISTIDINE PROTEIN KINASE SLN1"/>
    <property type="match status" value="1"/>
</dbReference>
<feature type="domain" description="Histidine kinase" evidence="8">
    <location>
        <begin position="619"/>
        <end position="879"/>
    </location>
</feature>
<accession>A0A1V6QBZ3</accession>
<dbReference type="CDD" id="cd00082">
    <property type="entry name" value="HisKA"/>
    <property type="match status" value="1"/>
</dbReference>
<dbReference type="SUPFAM" id="SSF55781">
    <property type="entry name" value="GAF domain-like"/>
    <property type="match status" value="1"/>
</dbReference>
<dbReference type="InterPro" id="IPR011006">
    <property type="entry name" value="CheY-like_superfamily"/>
</dbReference>
<protein>
    <recommendedName>
        <fullName evidence="2">histidine kinase</fullName>
        <ecNumber evidence="2">2.7.13.3</ecNumber>
    </recommendedName>
</protein>
<feature type="domain" description="Response regulatory" evidence="9">
    <location>
        <begin position="1099"/>
        <end position="1219"/>
    </location>
</feature>
<dbReference type="GO" id="GO:0009927">
    <property type="term" value="F:histidine phosphotransfer kinase activity"/>
    <property type="evidence" value="ECO:0007669"/>
    <property type="project" value="TreeGrafter"/>
</dbReference>
<dbReference type="PANTHER" id="PTHR43047">
    <property type="entry name" value="TWO-COMPONENT HISTIDINE PROTEIN KINASE"/>
    <property type="match status" value="1"/>
</dbReference>
<dbReference type="Gene3D" id="1.10.287.130">
    <property type="match status" value="1"/>
</dbReference>
<evidence type="ECO:0000256" key="4">
    <source>
        <dbReference type="ARBA" id="ARBA00022679"/>
    </source>
</evidence>
<dbReference type="Gene3D" id="3.40.50.2300">
    <property type="match status" value="1"/>
</dbReference>
<dbReference type="SUPFAM" id="SSF55874">
    <property type="entry name" value="ATPase domain of HSP90 chaperone/DNA topoisomerase II/histidine kinase"/>
    <property type="match status" value="1"/>
</dbReference>
<dbReference type="FunFam" id="3.30.450.40:FF:000083">
    <property type="entry name" value="Sensor histidine kinase/response regulator, putative (AFU_orthologue AFUA_4G00660)"/>
    <property type="match status" value="1"/>
</dbReference>
<dbReference type="SMART" id="SM00388">
    <property type="entry name" value="HisKA"/>
    <property type="match status" value="1"/>
</dbReference>
<dbReference type="FunFam" id="1.10.287.130:FF:000023">
    <property type="entry name" value="Sensor histidine kinase/response regulator, putative"/>
    <property type="match status" value="1"/>
</dbReference>
<dbReference type="Proteomes" id="UP000191672">
    <property type="component" value="Unassembled WGS sequence"/>
</dbReference>
<dbReference type="InterPro" id="IPR036097">
    <property type="entry name" value="HisK_dim/P_sf"/>
</dbReference>
<evidence type="ECO:0000256" key="5">
    <source>
        <dbReference type="ARBA" id="ARBA00022777"/>
    </source>
</evidence>
<comment type="catalytic activity">
    <reaction evidence="1">
        <text>ATP + protein L-histidine = ADP + protein N-phospho-L-histidine.</text>
        <dbReference type="EC" id="2.7.13.3"/>
    </reaction>
</comment>
<dbReference type="CDD" id="cd17546">
    <property type="entry name" value="REC_hyHK_CKI1_RcsC-like"/>
    <property type="match status" value="1"/>
</dbReference>
<feature type="region of interest" description="Disordered" evidence="7">
    <location>
        <begin position="24"/>
        <end position="78"/>
    </location>
</feature>
<keyword evidence="11" id="KW-1185">Reference proteome</keyword>
<proteinExistence type="predicted"/>
<dbReference type="STRING" id="416450.A0A1V6QBZ3"/>
<dbReference type="Pfam" id="PF00072">
    <property type="entry name" value="Response_reg"/>
    <property type="match status" value="1"/>
</dbReference>
<feature type="compositionally biased region" description="Basic and acidic residues" evidence="7">
    <location>
        <begin position="26"/>
        <end position="66"/>
    </location>
</feature>
<feature type="modified residue" description="4-aspartylphosphate" evidence="6">
    <location>
        <position position="1150"/>
    </location>
</feature>
<feature type="compositionally biased region" description="Polar residues" evidence="7">
    <location>
        <begin position="69"/>
        <end position="78"/>
    </location>
</feature>
<dbReference type="InterPro" id="IPR003661">
    <property type="entry name" value="HisK_dim/P_dom"/>
</dbReference>
<comment type="caution">
    <text evidence="10">The sequence shown here is derived from an EMBL/GenBank/DDBJ whole genome shotgun (WGS) entry which is preliminary data.</text>
</comment>
<keyword evidence="5" id="KW-0418">Kinase</keyword>